<accession>A0ABS8CYZ5</accession>
<feature type="region of interest" description="Disordered" evidence="1">
    <location>
        <begin position="1"/>
        <end position="29"/>
    </location>
</feature>
<dbReference type="RefSeq" id="WP_226924328.1">
    <property type="nucleotide sequence ID" value="NZ_JAJBMB010000008.1"/>
</dbReference>
<keyword evidence="3" id="KW-1185">Reference proteome</keyword>
<proteinExistence type="predicted"/>
<dbReference type="EMBL" id="JAJBMB010000008">
    <property type="protein sequence ID" value="MCB5446460.1"/>
    <property type="molecule type" value="Genomic_DNA"/>
</dbReference>
<gene>
    <name evidence="2" type="ORF">LIP50_09630</name>
</gene>
<feature type="compositionally biased region" description="Basic residues" evidence="1">
    <location>
        <begin position="1"/>
        <end position="14"/>
    </location>
</feature>
<sequence length="354" mass="41663">MATKQQKKEKKKILKLQQNNSRLKNKNREEKKEEILDFDKITEFNGTKCYVLIKLNKMIESLRNKENDDKKILLLTKELREFAINTQSIYNRFLNNNKKSKSKNHSNKIIKYNLNTTERAFLKSQMETISMEYVTKDLNLQGVDYGAIKAFFQMVYRVLIVGLEDRVIKYVDIYVGYDDELCDANVIYEDSNEKYNLNTHIFISIFWNPLDNLYHAYSIYKTEYLNFSESSLKSLATATTMAKEYESREQGKELISYNGVVLNYTGVLEFELKKLISKKLNLNIRNLKFVDAINYLAKCNCGTLSKEEVINDLHKIRLLRNKVAHGDTVTYEEFKFIQIVLIDSQILQLISWKM</sequence>
<organism evidence="2 3">
    <name type="scientific">Intestinibacter bartlettii</name>
    <dbReference type="NCBI Taxonomy" id="261299"/>
    <lineage>
        <taxon>Bacteria</taxon>
        <taxon>Bacillati</taxon>
        <taxon>Bacillota</taxon>
        <taxon>Clostridia</taxon>
        <taxon>Peptostreptococcales</taxon>
        <taxon>Peptostreptococcaceae</taxon>
        <taxon>Intestinibacter</taxon>
    </lineage>
</organism>
<evidence type="ECO:0000313" key="2">
    <source>
        <dbReference type="EMBL" id="MCB5446460.1"/>
    </source>
</evidence>
<name>A0ABS8CYZ5_9FIRM</name>
<evidence type="ECO:0008006" key="4">
    <source>
        <dbReference type="Google" id="ProtNLM"/>
    </source>
</evidence>
<protein>
    <recommendedName>
        <fullName evidence="4">RiboL-PSP-HEPN domain-containing protein</fullName>
    </recommendedName>
</protein>
<evidence type="ECO:0000256" key="1">
    <source>
        <dbReference type="SAM" id="MobiDB-lite"/>
    </source>
</evidence>
<reference evidence="2 3" key="1">
    <citation type="submission" date="2021-10" db="EMBL/GenBank/DDBJ databases">
        <title>Collection of gut derived symbiotic bacterial strains cultured from healthy donors.</title>
        <authorList>
            <person name="Lin H."/>
            <person name="Littmann E."/>
            <person name="Claire K."/>
            <person name="Pamer E."/>
        </authorList>
    </citation>
    <scope>NUCLEOTIDE SEQUENCE [LARGE SCALE GENOMIC DNA]</scope>
    <source>
        <strain evidence="2 3">MSK.17.68</strain>
    </source>
</reference>
<dbReference type="Proteomes" id="UP001299409">
    <property type="component" value="Unassembled WGS sequence"/>
</dbReference>
<comment type="caution">
    <text evidence="2">The sequence shown here is derived from an EMBL/GenBank/DDBJ whole genome shotgun (WGS) entry which is preliminary data.</text>
</comment>
<evidence type="ECO:0000313" key="3">
    <source>
        <dbReference type="Proteomes" id="UP001299409"/>
    </source>
</evidence>